<feature type="chain" id="PRO_5046448650" description="Outer membrane protein OmpA-like transmembrane domain-containing protein" evidence="3">
    <location>
        <begin position="22"/>
        <end position="184"/>
    </location>
</feature>
<keyword evidence="2" id="KW-0406">Ion transport</keyword>
<dbReference type="SUPFAM" id="SSF56925">
    <property type="entry name" value="OMPA-like"/>
    <property type="match status" value="1"/>
</dbReference>
<proteinExistence type="inferred from homology"/>
<organism evidence="5 6">
    <name type="scientific">Thalassotalea nanhaiensis</name>
    <dbReference type="NCBI Taxonomy" id="3065648"/>
    <lineage>
        <taxon>Bacteria</taxon>
        <taxon>Pseudomonadati</taxon>
        <taxon>Pseudomonadota</taxon>
        <taxon>Gammaproteobacteria</taxon>
        <taxon>Alteromonadales</taxon>
        <taxon>Colwelliaceae</taxon>
        <taxon>Thalassotalea</taxon>
    </lineage>
</organism>
<evidence type="ECO:0000313" key="6">
    <source>
        <dbReference type="Proteomes" id="UP001248581"/>
    </source>
</evidence>
<dbReference type="Proteomes" id="UP001248581">
    <property type="component" value="Chromosome"/>
</dbReference>
<sequence length="184" mass="20818">MISKYLPTFILLSLFSSTVNADFYIGAGLGRTEFEREGETATQTFNYDDNKLSGSLFVGYHNKSYPEWMRFEGGLKYHGSWDVSKHDHNFNDELSSVTLTWVPTFISTSQLNLVGKIGSFWWNSNHSGLTKFSDLQGGSGQKMYAGIALEVIVTKSLGFRIGAEEFDLDYVKMQSVELEVHYTF</sequence>
<gene>
    <name evidence="5" type="ORF">RI845_12555</name>
</gene>
<feature type="domain" description="Outer membrane protein OmpA-like transmembrane" evidence="4">
    <location>
        <begin position="20"/>
        <end position="131"/>
    </location>
</feature>
<dbReference type="RefSeq" id="WP_348386511.1">
    <property type="nucleotide sequence ID" value="NZ_CP134146.1"/>
</dbReference>
<dbReference type="InterPro" id="IPR011250">
    <property type="entry name" value="OMP/PagP_B-barrel"/>
</dbReference>
<dbReference type="InterPro" id="IPR000498">
    <property type="entry name" value="OmpA-like_TM_dom"/>
</dbReference>
<evidence type="ECO:0000256" key="3">
    <source>
        <dbReference type="SAM" id="SignalP"/>
    </source>
</evidence>
<protein>
    <recommendedName>
        <fullName evidence="4">Outer membrane protein OmpA-like transmembrane domain-containing protein</fullName>
    </recommendedName>
</protein>
<keyword evidence="6" id="KW-1185">Reference proteome</keyword>
<reference evidence="6" key="1">
    <citation type="submission" date="2023-09" db="EMBL/GenBank/DDBJ databases">
        <authorList>
            <person name="Li S."/>
            <person name="Li X."/>
            <person name="Zhang C."/>
            <person name="Zhao Z."/>
        </authorList>
    </citation>
    <scope>NUCLEOTIDE SEQUENCE [LARGE SCALE GENOMIC DNA]</scope>
    <source>
        <strain evidence="6">SQ345</strain>
    </source>
</reference>
<dbReference type="Gene3D" id="2.40.160.20">
    <property type="match status" value="1"/>
</dbReference>
<keyword evidence="2" id="KW-0626">Porin</keyword>
<evidence type="ECO:0000256" key="2">
    <source>
        <dbReference type="ARBA" id="ARBA00023114"/>
    </source>
</evidence>
<name>A0ABY9TF06_9GAMM</name>
<feature type="signal peptide" evidence="3">
    <location>
        <begin position="1"/>
        <end position="21"/>
    </location>
</feature>
<keyword evidence="2" id="KW-0813">Transport</keyword>
<dbReference type="Pfam" id="PF01389">
    <property type="entry name" value="OmpA_membrane"/>
    <property type="match status" value="1"/>
</dbReference>
<dbReference type="EMBL" id="CP134146">
    <property type="protein sequence ID" value="WNC67347.1"/>
    <property type="molecule type" value="Genomic_DNA"/>
</dbReference>
<evidence type="ECO:0000313" key="5">
    <source>
        <dbReference type="EMBL" id="WNC67347.1"/>
    </source>
</evidence>
<keyword evidence="3" id="KW-0732">Signal</keyword>
<evidence type="ECO:0000256" key="1">
    <source>
        <dbReference type="ARBA" id="ARBA00005710"/>
    </source>
</evidence>
<keyword evidence="2" id="KW-0812">Transmembrane</keyword>
<accession>A0ABY9TF06</accession>
<evidence type="ECO:0000259" key="4">
    <source>
        <dbReference type="Pfam" id="PF01389"/>
    </source>
</evidence>
<comment type="similarity">
    <text evidence="1">Belongs to the outer membrane OOP (TC 1.B.6) superfamily. OmpA family.</text>
</comment>